<evidence type="ECO:0000256" key="1">
    <source>
        <dbReference type="SAM" id="Phobius"/>
    </source>
</evidence>
<dbReference type="Gene3D" id="3.40.50.300">
    <property type="entry name" value="P-loop containing nucleotide triphosphate hydrolases"/>
    <property type="match status" value="1"/>
</dbReference>
<keyword evidence="3" id="KW-0378">Hydrolase</keyword>
<dbReference type="GO" id="GO:0004386">
    <property type="term" value="F:helicase activity"/>
    <property type="evidence" value="ECO:0007669"/>
    <property type="project" value="UniProtKB-KW"/>
</dbReference>
<feature type="transmembrane region" description="Helical" evidence="1">
    <location>
        <begin position="65"/>
        <end position="86"/>
    </location>
</feature>
<keyword evidence="1" id="KW-1133">Transmembrane helix</keyword>
<reference evidence="3" key="1">
    <citation type="submission" date="2022-09" db="EMBL/GenBank/DDBJ databases">
        <authorList>
            <person name="Zoaiter M."/>
        </authorList>
    </citation>
    <scope>NUCLEOTIDE SEQUENCE</scope>
    <source>
        <strain evidence="3">DSM 19848</strain>
    </source>
</reference>
<keyword evidence="1" id="KW-0472">Membrane</keyword>
<dbReference type="PROSITE" id="PS51192">
    <property type="entry name" value="HELICASE_ATP_BIND_1"/>
    <property type="match status" value="1"/>
</dbReference>
<dbReference type="EMBL" id="JAOXXL010000009">
    <property type="protein sequence ID" value="MCY7007943.1"/>
    <property type="molecule type" value="Genomic_DNA"/>
</dbReference>
<dbReference type="PANTHER" id="PTHR47396:SF1">
    <property type="entry name" value="ATP-DEPENDENT HELICASE IRC3-RELATED"/>
    <property type="match status" value="1"/>
</dbReference>
<dbReference type="RefSeq" id="WP_195339783.1">
    <property type="nucleotide sequence ID" value="NZ_JAOXXL010000009.1"/>
</dbReference>
<dbReference type="Pfam" id="PF04851">
    <property type="entry name" value="ResIII"/>
    <property type="match status" value="1"/>
</dbReference>
<evidence type="ECO:0000313" key="3">
    <source>
        <dbReference type="EMBL" id="MCY7007943.1"/>
    </source>
</evidence>
<name>A0ABT4DHK0_FUSSI</name>
<protein>
    <submittedName>
        <fullName evidence="3">DEAD/DEAH box helicase family protein</fullName>
    </submittedName>
</protein>
<comment type="caution">
    <text evidence="3">The sequence shown here is derived from an EMBL/GenBank/DDBJ whole genome shotgun (WGS) entry which is preliminary data.</text>
</comment>
<dbReference type="InterPro" id="IPR014001">
    <property type="entry name" value="Helicase_ATP-bd"/>
</dbReference>
<keyword evidence="3" id="KW-0347">Helicase</keyword>
<dbReference type="InterPro" id="IPR027417">
    <property type="entry name" value="P-loop_NTPase"/>
</dbReference>
<keyword evidence="1" id="KW-0812">Transmembrane</keyword>
<feature type="domain" description="Helicase ATP-binding" evidence="2">
    <location>
        <begin position="55"/>
        <end position="250"/>
    </location>
</feature>
<keyword evidence="3" id="KW-0067">ATP-binding</keyword>
<organism evidence="3 4">
    <name type="scientific">Fusobacterium simiae</name>
    <dbReference type="NCBI Taxonomy" id="855"/>
    <lineage>
        <taxon>Bacteria</taxon>
        <taxon>Fusobacteriati</taxon>
        <taxon>Fusobacteriota</taxon>
        <taxon>Fusobacteriia</taxon>
        <taxon>Fusobacteriales</taxon>
        <taxon>Fusobacteriaceae</taxon>
        <taxon>Fusobacterium</taxon>
    </lineage>
</organism>
<dbReference type="Proteomes" id="UP001062738">
    <property type="component" value="Unassembled WGS sequence"/>
</dbReference>
<dbReference type="PANTHER" id="PTHR47396">
    <property type="entry name" value="TYPE I RESTRICTION ENZYME ECOKI R PROTEIN"/>
    <property type="match status" value="1"/>
</dbReference>
<proteinExistence type="predicted"/>
<sequence length="887" mass="105356">MNEKFLYEKLDFYKEENFLKDLPEIIEKGLSESILLREYQKDAFQYFVTYFEKDTLRKKKQLHTLFHMATGSGKTVIIAGLILYLYTKGYNNFLFFVNQTNIIEKTKDNFFNEFSTKYLFNKNVEYLGQKIKMNMVDSFENSLLNSQDINICFTTTQKLHLDLFESKENSLTYASFEDNKVVFISDESHHINSSTKKLNKTEENEKKTWEDSIMKAFYSNKESIMLEFTATADLRNKNIENKYKDKIIFNYPLKSFRESCYTKEFQNISTDTNLWERTVIAIILSEYRKYLFADLKLNIKPVLMLKSDKIENSKSFYEEFVEKIKTLSTEELEKISTETDIDILKKAFEYFTKKGNAFNFLLHSIKDSFSENNLVIINGKEDLKKETQLAINSLEDIDNPIRVIFAVDMLNEGWDVLNLFDIVRLYDTRQGSGQSGKVGSYTIKEAQLIGRGARYCPFQINDEQEKYKRKYDSDLENEYRILETMYFHSKNDSKYISELRQALIELGMQDSDNEKIELEYKLKDSFKETDFYKNSKLYINERIEKDRSKVFSVKENIKNKVFSYRVNTFEGRKLNLFNVNNENLSLETKEDPLNSKNKKLSDIEYHILLGVSECFSELKFNILKEKFPNLKSVKEFLTSSNYLGNIEIEFKFKNPLYTLKGRDYFNALKIVFNDISKYIISIKPEYEGTKVFTPKEIDKIIKDKKIYISKKIENGGKGESQIYTSNDSLKLDLEKESWYVFNDNYGTSEEKAFIKYFKTNIVPKLNEKELEYYVIRNERELAIYSFNDGARFEPDYLLFIRKKKIDKDYIDYQIFVEPKGEHLLETDSWKEKFLKDIKKEAKLKRDKSKNEELIKNENYFVLGLPFFNKNFRKKDFDEAINKFLREI</sequence>
<evidence type="ECO:0000259" key="2">
    <source>
        <dbReference type="PROSITE" id="PS51192"/>
    </source>
</evidence>
<dbReference type="SUPFAM" id="SSF52540">
    <property type="entry name" value="P-loop containing nucleoside triphosphate hydrolases"/>
    <property type="match status" value="2"/>
</dbReference>
<keyword evidence="4" id="KW-1185">Reference proteome</keyword>
<evidence type="ECO:0000313" key="4">
    <source>
        <dbReference type="Proteomes" id="UP001062738"/>
    </source>
</evidence>
<dbReference type="InterPro" id="IPR050742">
    <property type="entry name" value="Helicase_Restrict-Modif_Enz"/>
</dbReference>
<dbReference type="SMART" id="SM00487">
    <property type="entry name" value="DEXDc"/>
    <property type="match status" value="1"/>
</dbReference>
<dbReference type="InterPro" id="IPR006935">
    <property type="entry name" value="Helicase/UvrB_N"/>
</dbReference>
<gene>
    <name evidence="3" type="ORF">OCK72_04630</name>
</gene>
<accession>A0ABT4DHK0</accession>
<keyword evidence="3" id="KW-0547">Nucleotide-binding</keyword>